<dbReference type="Proteomes" id="UP000053424">
    <property type="component" value="Unassembled WGS sequence"/>
</dbReference>
<organism evidence="2 3">
    <name type="scientific">Hebeloma cylindrosporum</name>
    <dbReference type="NCBI Taxonomy" id="76867"/>
    <lineage>
        <taxon>Eukaryota</taxon>
        <taxon>Fungi</taxon>
        <taxon>Dikarya</taxon>
        <taxon>Basidiomycota</taxon>
        <taxon>Agaricomycotina</taxon>
        <taxon>Agaricomycetes</taxon>
        <taxon>Agaricomycetidae</taxon>
        <taxon>Agaricales</taxon>
        <taxon>Agaricineae</taxon>
        <taxon>Hymenogastraceae</taxon>
        <taxon>Hebeloma</taxon>
    </lineage>
</organism>
<keyword evidence="3" id="KW-1185">Reference proteome</keyword>
<name>A0A0C2XNB9_HEBCY</name>
<evidence type="ECO:0000313" key="3">
    <source>
        <dbReference type="Proteomes" id="UP000053424"/>
    </source>
</evidence>
<evidence type="ECO:0000313" key="2">
    <source>
        <dbReference type="EMBL" id="KIM39143.1"/>
    </source>
</evidence>
<reference evidence="3" key="2">
    <citation type="submission" date="2015-01" db="EMBL/GenBank/DDBJ databases">
        <title>Evolutionary Origins and Diversification of the Mycorrhizal Mutualists.</title>
        <authorList>
            <consortium name="DOE Joint Genome Institute"/>
            <consortium name="Mycorrhizal Genomics Consortium"/>
            <person name="Kohler A."/>
            <person name="Kuo A."/>
            <person name="Nagy L.G."/>
            <person name="Floudas D."/>
            <person name="Copeland A."/>
            <person name="Barry K.W."/>
            <person name="Cichocki N."/>
            <person name="Veneault-Fourrey C."/>
            <person name="LaButti K."/>
            <person name="Lindquist E.A."/>
            <person name="Lipzen A."/>
            <person name="Lundell T."/>
            <person name="Morin E."/>
            <person name="Murat C."/>
            <person name="Riley R."/>
            <person name="Ohm R."/>
            <person name="Sun H."/>
            <person name="Tunlid A."/>
            <person name="Henrissat B."/>
            <person name="Grigoriev I.V."/>
            <person name="Hibbett D.S."/>
            <person name="Martin F."/>
        </authorList>
    </citation>
    <scope>NUCLEOTIDE SEQUENCE [LARGE SCALE GENOMIC DNA]</scope>
    <source>
        <strain evidence="3">h7</strain>
    </source>
</reference>
<dbReference type="HOGENOM" id="CLU_1315537_0_0_1"/>
<accession>A0A0C2XNB9</accession>
<sequence length="209" mass="23151">MRCRAGLANFPPTSLSSFKICCSNGRVVLFSPSFTVSSLLFKWSPCPRRVRDARIFAQVCSFCAVLYEDLSYLPAVGYKSVYNFPISVHEEAKLVNSKAYHANIAAGRLHEAYAQSLSGPDQLAHHNAAEHHYAAATGHLRKAHKHSAEVDKHRANAGGRRKPNIRKLKKATEKAEKSLEKARNLHQQAELGHSLMVAAQEHRVTEAAL</sequence>
<protein>
    <submittedName>
        <fullName evidence="2">Uncharacterized protein</fullName>
    </submittedName>
</protein>
<feature type="region of interest" description="Disordered" evidence="1">
    <location>
        <begin position="141"/>
        <end position="166"/>
    </location>
</feature>
<dbReference type="AlphaFoldDB" id="A0A0C2XNB9"/>
<evidence type="ECO:0000256" key="1">
    <source>
        <dbReference type="SAM" id="MobiDB-lite"/>
    </source>
</evidence>
<dbReference type="EMBL" id="KN831787">
    <property type="protein sequence ID" value="KIM39143.1"/>
    <property type="molecule type" value="Genomic_DNA"/>
</dbReference>
<reference evidence="2 3" key="1">
    <citation type="submission" date="2014-04" db="EMBL/GenBank/DDBJ databases">
        <authorList>
            <consortium name="DOE Joint Genome Institute"/>
            <person name="Kuo A."/>
            <person name="Gay G."/>
            <person name="Dore J."/>
            <person name="Kohler A."/>
            <person name="Nagy L.G."/>
            <person name="Floudas D."/>
            <person name="Copeland A."/>
            <person name="Barry K.W."/>
            <person name="Cichocki N."/>
            <person name="Veneault-Fourrey C."/>
            <person name="LaButti K."/>
            <person name="Lindquist E.A."/>
            <person name="Lipzen A."/>
            <person name="Lundell T."/>
            <person name="Morin E."/>
            <person name="Murat C."/>
            <person name="Sun H."/>
            <person name="Tunlid A."/>
            <person name="Henrissat B."/>
            <person name="Grigoriev I.V."/>
            <person name="Hibbett D.S."/>
            <person name="Martin F."/>
            <person name="Nordberg H.P."/>
            <person name="Cantor M.N."/>
            <person name="Hua S.X."/>
        </authorList>
    </citation>
    <scope>NUCLEOTIDE SEQUENCE [LARGE SCALE GENOMIC DNA]</scope>
    <source>
        <strain evidence="3">h7</strain>
    </source>
</reference>
<proteinExistence type="predicted"/>
<gene>
    <name evidence="2" type="ORF">M413DRAFT_236696</name>
</gene>